<feature type="site" description="Participates in a stacking interaction with the thymidine ring of dTDP-4-oxo-6-deoxyglucose" evidence="2">
    <location>
        <position position="138"/>
    </location>
</feature>
<dbReference type="PANTHER" id="PTHR21047">
    <property type="entry name" value="DTDP-6-DEOXY-D-GLUCOSE-3,5 EPIMERASE"/>
    <property type="match status" value="1"/>
</dbReference>
<proteinExistence type="inferred from homology"/>
<comment type="similarity">
    <text evidence="3">Belongs to the dTDP-4-dehydrorhamnose 3,5-epimerase family.</text>
</comment>
<dbReference type="CDD" id="cd00438">
    <property type="entry name" value="cupin_RmlC"/>
    <property type="match status" value="1"/>
</dbReference>
<accession>A0A926DK05</accession>
<name>A0A926DK05_9FIRM</name>
<keyword evidence="3 4" id="KW-0413">Isomerase</keyword>
<keyword evidence="5" id="KW-1185">Reference proteome</keyword>
<dbReference type="SUPFAM" id="SSF51182">
    <property type="entry name" value="RmlC-like cupins"/>
    <property type="match status" value="1"/>
</dbReference>
<evidence type="ECO:0000256" key="2">
    <source>
        <dbReference type="PIRSR" id="PIRSR600888-3"/>
    </source>
</evidence>
<dbReference type="EC" id="5.1.3.13" evidence="3"/>
<comment type="subunit">
    <text evidence="3">Homodimer.</text>
</comment>
<comment type="catalytic activity">
    <reaction evidence="3">
        <text>dTDP-4-dehydro-6-deoxy-alpha-D-glucose = dTDP-4-dehydro-beta-L-rhamnose</text>
        <dbReference type="Rhea" id="RHEA:16969"/>
        <dbReference type="ChEBI" id="CHEBI:57649"/>
        <dbReference type="ChEBI" id="CHEBI:62830"/>
        <dbReference type="EC" id="5.1.3.13"/>
    </reaction>
</comment>
<evidence type="ECO:0000256" key="1">
    <source>
        <dbReference type="PIRSR" id="PIRSR600888-1"/>
    </source>
</evidence>
<dbReference type="InterPro" id="IPR014710">
    <property type="entry name" value="RmlC-like_jellyroll"/>
</dbReference>
<comment type="pathway">
    <text evidence="3">Carbohydrate biosynthesis; dTDP-L-rhamnose biosynthesis.</text>
</comment>
<dbReference type="RefSeq" id="WP_249280266.1">
    <property type="nucleotide sequence ID" value="NZ_JACRSS010000002.1"/>
</dbReference>
<dbReference type="GO" id="GO:0000271">
    <property type="term" value="P:polysaccharide biosynthetic process"/>
    <property type="evidence" value="ECO:0007669"/>
    <property type="project" value="TreeGrafter"/>
</dbReference>
<dbReference type="GO" id="GO:0005829">
    <property type="term" value="C:cytosol"/>
    <property type="evidence" value="ECO:0007669"/>
    <property type="project" value="TreeGrafter"/>
</dbReference>
<dbReference type="InterPro" id="IPR000888">
    <property type="entry name" value="RmlC-like"/>
</dbReference>
<dbReference type="EMBL" id="JACRSS010000002">
    <property type="protein sequence ID" value="MBC8538515.1"/>
    <property type="molecule type" value="Genomic_DNA"/>
</dbReference>
<dbReference type="Gene3D" id="2.60.120.10">
    <property type="entry name" value="Jelly Rolls"/>
    <property type="match status" value="1"/>
</dbReference>
<dbReference type="Pfam" id="PF00908">
    <property type="entry name" value="dTDP_sugar_isom"/>
    <property type="match status" value="1"/>
</dbReference>
<feature type="active site" description="Proton acceptor" evidence="1">
    <location>
        <position position="62"/>
    </location>
</feature>
<evidence type="ECO:0000256" key="3">
    <source>
        <dbReference type="RuleBase" id="RU364069"/>
    </source>
</evidence>
<gene>
    <name evidence="4" type="primary">rfbC</name>
    <name evidence="4" type="ORF">H8693_06170</name>
</gene>
<comment type="function">
    <text evidence="3">Catalyzes the epimerization of the C3' and C5'positions of dTDP-6-deoxy-D-xylo-4-hexulose, forming dTDP-6-deoxy-L-lyxo-4-hexulose.</text>
</comment>
<dbReference type="NCBIfam" id="TIGR01221">
    <property type="entry name" value="rmlC"/>
    <property type="match status" value="1"/>
</dbReference>
<dbReference type="GO" id="GO:0019305">
    <property type="term" value="P:dTDP-rhamnose biosynthetic process"/>
    <property type="evidence" value="ECO:0007669"/>
    <property type="project" value="UniProtKB-UniRule"/>
</dbReference>
<evidence type="ECO:0000313" key="5">
    <source>
        <dbReference type="Proteomes" id="UP000617951"/>
    </source>
</evidence>
<comment type="caution">
    <text evidence="4">The sequence shown here is derived from an EMBL/GenBank/DDBJ whole genome shotgun (WGS) entry which is preliminary data.</text>
</comment>
<dbReference type="AlphaFoldDB" id="A0A926DK05"/>
<dbReference type="InterPro" id="IPR011051">
    <property type="entry name" value="RmlC_Cupin_sf"/>
</dbReference>
<feature type="active site" description="Proton donor" evidence="1">
    <location>
        <position position="132"/>
    </location>
</feature>
<protein>
    <recommendedName>
        <fullName evidence="3">dTDP-4-dehydrorhamnose 3,5-epimerase</fullName>
        <ecNumber evidence="3">5.1.3.13</ecNumber>
    </recommendedName>
    <alternativeName>
        <fullName evidence="3">Thymidine diphospho-4-keto-rhamnose 3,5-epimerase</fullName>
    </alternativeName>
</protein>
<organism evidence="4 5">
    <name type="scientific">Guopingia tenuis</name>
    <dbReference type="NCBI Taxonomy" id="2763656"/>
    <lineage>
        <taxon>Bacteria</taxon>
        <taxon>Bacillati</taxon>
        <taxon>Bacillota</taxon>
        <taxon>Clostridia</taxon>
        <taxon>Christensenellales</taxon>
        <taxon>Christensenellaceae</taxon>
        <taxon>Guopingia</taxon>
    </lineage>
</organism>
<reference evidence="4" key="1">
    <citation type="submission" date="2020-08" db="EMBL/GenBank/DDBJ databases">
        <title>Genome public.</title>
        <authorList>
            <person name="Liu C."/>
            <person name="Sun Q."/>
        </authorList>
    </citation>
    <scope>NUCLEOTIDE SEQUENCE</scope>
    <source>
        <strain evidence="4">NSJ-63</strain>
    </source>
</reference>
<sequence length="181" mass="20400">MKTSTFPIEGLILVEPDVFGDHRGYFFESYSFKKYEAAGIGCTFVQDNQSFSAKKGIIRGLHFQHPPYAQAKLVRCTRGRVMDVAVDLRKSSPTFLQWISVELSEENKRQLFIPRGFAHGFVTLTDNCELQYKADNYYAPEADGAIAYNDPQIGVEWGVENPVLSAKDAAARPYGEQDIDF</sequence>
<evidence type="ECO:0000313" key="4">
    <source>
        <dbReference type="EMBL" id="MBC8538515.1"/>
    </source>
</evidence>
<dbReference type="PANTHER" id="PTHR21047:SF2">
    <property type="entry name" value="THYMIDINE DIPHOSPHO-4-KETO-RHAMNOSE 3,5-EPIMERASE"/>
    <property type="match status" value="1"/>
</dbReference>
<dbReference type="Proteomes" id="UP000617951">
    <property type="component" value="Unassembled WGS sequence"/>
</dbReference>
<dbReference type="GO" id="GO:0008830">
    <property type="term" value="F:dTDP-4-dehydrorhamnose 3,5-epimerase activity"/>
    <property type="evidence" value="ECO:0007669"/>
    <property type="project" value="UniProtKB-UniRule"/>
</dbReference>